<sequence length="73" mass="8686">MRFWRTDDFRSVEVNGYGAPEWFARDLVAGIAKCKGEGRDRWNVRFSSDLSNTCRYHEHARLGRPCYKSRRPF</sequence>
<dbReference type="RefSeq" id="XP_033682254.1">
    <property type="nucleotide sequence ID" value="XM_033822366.1"/>
</dbReference>
<organism evidence="1 2">
    <name type="scientific">Trematosphaeria pertusa</name>
    <dbReference type="NCBI Taxonomy" id="390896"/>
    <lineage>
        <taxon>Eukaryota</taxon>
        <taxon>Fungi</taxon>
        <taxon>Dikarya</taxon>
        <taxon>Ascomycota</taxon>
        <taxon>Pezizomycotina</taxon>
        <taxon>Dothideomycetes</taxon>
        <taxon>Pleosporomycetidae</taxon>
        <taxon>Pleosporales</taxon>
        <taxon>Massarineae</taxon>
        <taxon>Trematosphaeriaceae</taxon>
        <taxon>Trematosphaeria</taxon>
    </lineage>
</organism>
<dbReference type="AlphaFoldDB" id="A0A6A6ICH1"/>
<proteinExistence type="predicted"/>
<gene>
    <name evidence="1" type="ORF">BU26DRAFT_344892</name>
</gene>
<keyword evidence="2" id="KW-1185">Reference proteome</keyword>
<protein>
    <submittedName>
        <fullName evidence="1">Uncharacterized protein</fullName>
    </submittedName>
</protein>
<evidence type="ECO:0000313" key="2">
    <source>
        <dbReference type="Proteomes" id="UP000800094"/>
    </source>
</evidence>
<dbReference type="Proteomes" id="UP000800094">
    <property type="component" value="Unassembled WGS sequence"/>
</dbReference>
<accession>A0A6A6ICH1</accession>
<reference evidence="1" key="1">
    <citation type="journal article" date="2020" name="Stud. Mycol.">
        <title>101 Dothideomycetes genomes: a test case for predicting lifestyles and emergence of pathogens.</title>
        <authorList>
            <person name="Haridas S."/>
            <person name="Albert R."/>
            <person name="Binder M."/>
            <person name="Bloem J."/>
            <person name="Labutti K."/>
            <person name="Salamov A."/>
            <person name="Andreopoulos B."/>
            <person name="Baker S."/>
            <person name="Barry K."/>
            <person name="Bills G."/>
            <person name="Bluhm B."/>
            <person name="Cannon C."/>
            <person name="Castanera R."/>
            <person name="Culley D."/>
            <person name="Daum C."/>
            <person name="Ezra D."/>
            <person name="Gonzalez J."/>
            <person name="Henrissat B."/>
            <person name="Kuo A."/>
            <person name="Liang C."/>
            <person name="Lipzen A."/>
            <person name="Lutzoni F."/>
            <person name="Magnuson J."/>
            <person name="Mondo S."/>
            <person name="Nolan M."/>
            <person name="Ohm R."/>
            <person name="Pangilinan J."/>
            <person name="Park H.-J."/>
            <person name="Ramirez L."/>
            <person name="Alfaro M."/>
            <person name="Sun H."/>
            <person name="Tritt A."/>
            <person name="Yoshinaga Y."/>
            <person name="Zwiers L.-H."/>
            <person name="Turgeon B."/>
            <person name="Goodwin S."/>
            <person name="Spatafora J."/>
            <person name="Crous P."/>
            <person name="Grigoriev I."/>
        </authorList>
    </citation>
    <scope>NUCLEOTIDE SEQUENCE</scope>
    <source>
        <strain evidence="1">CBS 122368</strain>
    </source>
</reference>
<name>A0A6A6ICH1_9PLEO</name>
<dbReference type="EMBL" id="ML987197">
    <property type="protein sequence ID" value="KAF2247250.1"/>
    <property type="molecule type" value="Genomic_DNA"/>
</dbReference>
<evidence type="ECO:0000313" key="1">
    <source>
        <dbReference type="EMBL" id="KAF2247250.1"/>
    </source>
</evidence>
<dbReference type="GeneID" id="54575696"/>
<dbReference type="OrthoDB" id="1022638at2759"/>